<feature type="transmembrane region" description="Helical" evidence="1">
    <location>
        <begin position="55"/>
        <end position="73"/>
    </location>
</feature>
<dbReference type="AlphaFoldDB" id="A0A0F9BFZ3"/>
<feature type="non-terminal residue" evidence="2">
    <location>
        <position position="107"/>
    </location>
</feature>
<sequence length="107" mass="12067">MITQEKIIKFFSFGLDEKTDPLIHTRILINNIFSSLGIIFFLLFAIIALTNREMLVFWLLTITAILTILNMIYLVRTNSIQNSAIFLLMLMSVLLLSLIITGGTGAT</sequence>
<organism evidence="2">
    <name type="scientific">marine sediment metagenome</name>
    <dbReference type="NCBI Taxonomy" id="412755"/>
    <lineage>
        <taxon>unclassified sequences</taxon>
        <taxon>metagenomes</taxon>
        <taxon>ecological metagenomes</taxon>
    </lineage>
</organism>
<gene>
    <name evidence="2" type="ORF">LCGC14_2451580</name>
</gene>
<name>A0A0F9BFZ3_9ZZZZ</name>
<dbReference type="EMBL" id="LAZR01037949">
    <property type="protein sequence ID" value="KKL20824.1"/>
    <property type="molecule type" value="Genomic_DNA"/>
</dbReference>
<comment type="caution">
    <text evidence="2">The sequence shown here is derived from an EMBL/GenBank/DDBJ whole genome shotgun (WGS) entry which is preliminary data.</text>
</comment>
<keyword evidence="1" id="KW-0812">Transmembrane</keyword>
<reference evidence="2" key="1">
    <citation type="journal article" date="2015" name="Nature">
        <title>Complex archaea that bridge the gap between prokaryotes and eukaryotes.</title>
        <authorList>
            <person name="Spang A."/>
            <person name="Saw J.H."/>
            <person name="Jorgensen S.L."/>
            <person name="Zaremba-Niedzwiedzka K."/>
            <person name="Martijn J."/>
            <person name="Lind A.E."/>
            <person name="van Eijk R."/>
            <person name="Schleper C."/>
            <person name="Guy L."/>
            <person name="Ettema T.J."/>
        </authorList>
    </citation>
    <scope>NUCLEOTIDE SEQUENCE</scope>
</reference>
<feature type="transmembrane region" description="Helical" evidence="1">
    <location>
        <begin position="85"/>
        <end position="106"/>
    </location>
</feature>
<accession>A0A0F9BFZ3</accession>
<proteinExistence type="predicted"/>
<feature type="transmembrane region" description="Helical" evidence="1">
    <location>
        <begin position="28"/>
        <end position="49"/>
    </location>
</feature>
<protein>
    <submittedName>
        <fullName evidence="2">Uncharacterized protein</fullName>
    </submittedName>
</protein>
<evidence type="ECO:0000313" key="2">
    <source>
        <dbReference type="EMBL" id="KKL20824.1"/>
    </source>
</evidence>
<keyword evidence="1" id="KW-0472">Membrane</keyword>
<keyword evidence="1" id="KW-1133">Transmembrane helix</keyword>
<evidence type="ECO:0000256" key="1">
    <source>
        <dbReference type="SAM" id="Phobius"/>
    </source>
</evidence>